<dbReference type="Pfam" id="PF24923">
    <property type="entry name" value="ATP-grasp_IQCH"/>
    <property type="match status" value="1"/>
</dbReference>
<dbReference type="EMBL" id="LUCM01010538">
    <property type="protein sequence ID" value="KAA0185347.1"/>
    <property type="molecule type" value="Genomic_DNA"/>
</dbReference>
<feature type="compositionally biased region" description="Basic and acidic residues" evidence="1">
    <location>
        <begin position="1038"/>
        <end position="1048"/>
    </location>
</feature>
<comment type="caution">
    <text evidence="3">The sequence shown here is derived from an EMBL/GenBank/DDBJ whole genome shotgun (WGS) entry which is preliminary data.</text>
</comment>
<evidence type="ECO:0000313" key="4">
    <source>
        <dbReference type="Proteomes" id="UP000728185"/>
    </source>
</evidence>
<reference evidence="3" key="1">
    <citation type="submission" date="2019-05" db="EMBL/GenBank/DDBJ databases">
        <title>Annotation for the trematode Fasciolopsis buski.</title>
        <authorList>
            <person name="Choi Y.-J."/>
        </authorList>
    </citation>
    <scope>NUCLEOTIDE SEQUENCE</scope>
    <source>
        <strain evidence="3">HT</strain>
        <tissue evidence="3">Whole worm</tissue>
    </source>
</reference>
<feature type="compositionally biased region" description="Polar residues" evidence="1">
    <location>
        <begin position="1049"/>
        <end position="1060"/>
    </location>
</feature>
<dbReference type="Proteomes" id="UP000728185">
    <property type="component" value="Unassembled WGS sequence"/>
</dbReference>
<feature type="domain" description="IQCH-like ATP-grasp" evidence="2">
    <location>
        <begin position="599"/>
        <end position="848"/>
    </location>
</feature>
<name>A0A8E0RLZ4_9TREM</name>
<dbReference type="PANTHER" id="PTHR14465">
    <property type="entry name" value="IQ DOMAIN-CONTAINING PROTEIN H"/>
    <property type="match status" value="1"/>
</dbReference>
<gene>
    <name evidence="3" type="ORF">FBUS_02043</name>
</gene>
<sequence length="1086" mass="124029">MSPGEKMKLETALKILSDPTHRFNRDMLHSTYGVQLPVLEPPDGTESVQSFHRYLQLIRMDQVEPGASGTLDLLQRGLIPPNARIKFDPPLLRNRKAYLHDAHERSMHPVLLLEDKRESQTQPPTTPTGNMSSINECWINIQNGVVQKNSAEFISFRQQHRVQWRKILRVIEALEGLFEMFAIPEAVINGAKMVDIAVKYANYITRLSHSTLLTCVERAEEVTRLMLQPVSDNTPHLFKWIPNSVYPIFFFPRCQLTAVNVICRAWRRRMKLRKIRELLSKARSQHVEESYQRLLQLGKSWDKFERQNHVLVHIPSMGCSEKIRRHFRDVGEMEYVEGRQISRLCEIRNANTDIVYISRSSISDDLLEYYRKLLGLGGAIRTGCAKDQELVEHRYRILVPEAVEYFQRKILDYHASQRATESQHAFRHLFHGVRNMLFLRISKLDWIRSFEIPVFVEFQYSTAPPLCLSSLLKYSPRALDHIRKFINGRPAVIVPGLDSHPDDFAVAHLLGIPVWASIPATTHLFSLQSTSRRIIAQIAEVDSLNDADEDGRNMRARGPSAFALASTLRHRSNVKDLKRRMRDSTSSGSGLAVANLQGENILKKQIVAQPPGDHNMFTLEHLYETLAELVTAHLPTRCWLVKIDDCLEGHGTAKLCADQLRSFAWAVEQRQWYGPARWAKKWAQEASYLRILSEVPEWFHQNLQLCSTKVYANTESFLQALIECGGVIEACPPTDSWTNIAVYMAIMPNGEARLLASGDQLHCGNDFSVWGVTVPMSSVDPLWLNFVCNKVSKLMTEKMFFGHFKIDLVTFISPETNEQILWVTGIRPGYADNLAMIQLALFAVTGQFCVKLDTGAHQILSDGARDPKCPQETKVTVSCEFGFYDCLLQHFNQGYTHMNEKNAPALRYAVVSSRLWHTNLALLQYAVFFQICRANYIGYNLKERRGILFTPIDSYRREFIGMISIAESLDDAIRLFVRTLEPLHKEVSSPSSPGANNFQIAMKELQAVNRLVTDNLADGERSVPSSETTLRSSKRISVRSDQRSRKWSESISSKEQTTHPVNEIRPNMNANANLTKDYKIHTKKDT</sequence>
<dbReference type="PANTHER" id="PTHR14465:SF0">
    <property type="entry name" value="IQ DOMAIN-CONTAINING PROTEIN H"/>
    <property type="match status" value="1"/>
</dbReference>
<dbReference type="AlphaFoldDB" id="A0A8E0RLZ4"/>
<protein>
    <recommendedName>
        <fullName evidence="2">IQCH-like ATP-grasp domain-containing protein</fullName>
    </recommendedName>
</protein>
<accession>A0A8E0RLZ4</accession>
<keyword evidence="4" id="KW-1185">Reference proteome</keyword>
<dbReference type="InterPro" id="IPR056855">
    <property type="entry name" value="ATP-grasp_IQCH"/>
</dbReference>
<evidence type="ECO:0000256" key="1">
    <source>
        <dbReference type="SAM" id="MobiDB-lite"/>
    </source>
</evidence>
<dbReference type="OrthoDB" id="2117703at2759"/>
<proteinExistence type="predicted"/>
<evidence type="ECO:0000313" key="3">
    <source>
        <dbReference type="EMBL" id="KAA0185347.1"/>
    </source>
</evidence>
<feature type="region of interest" description="Disordered" evidence="1">
    <location>
        <begin position="1018"/>
        <end position="1071"/>
    </location>
</feature>
<dbReference type="InterPro" id="IPR038752">
    <property type="entry name" value="IQCH"/>
</dbReference>
<evidence type="ECO:0000259" key="2">
    <source>
        <dbReference type="Pfam" id="PF24923"/>
    </source>
</evidence>
<organism evidence="3 4">
    <name type="scientific">Fasciolopsis buskii</name>
    <dbReference type="NCBI Taxonomy" id="27845"/>
    <lineage>
        <taxon>Eukaryota</taxon>
        <taxon>Metazoa</taxon>
        <taxon>Spiralia</taxon>
        <taxon>Lophotrochozoa</taxon>
        <taxon>Platyhelminthes</taxon>
        <taxon>Trematoda</taxon>
        <taxon>Digenea</taxon>
        <taxon>Plagiorchiida</taxon>
        <taxon>Echinostomata</taxon>
        <taxon>Echinostomatoidea</taxon>
        <taxon>Fasciolidae</taxon>
        <taxon>Fasciolopsis</taxon>
    </lineage>
</organism>